<proteinExistence type="predicted"/>
<evidence type="ECO:0000259" key="2">
    <source>
        <dbReference type="Pfam" id="PF01471"/>
    </source>
</evidence>
<dbReference type="Gene3D" id="1.10.101.10">
    <property type="entry name" value="PGBD-like superfamily/PGBD"/>
    <property type="match status" value="1"/>
</dbReference>
<feature type="domain" description="Peptidoglycan binding-like" evidence="2">
    <location>
        <begin position="345"/>
        <end position="398"/>
    </location>
</feature>
<sequence>MRRLLSLPSLALVLAATCFSSIAHADAGFDRWVAGFWPTAAQAGISRAVYQAAFRGVSPDPDVLERAHYQPEFVKPLWDYVEGAVSDKRIATGRVALQQYRTALDAIERRYGVPREILVAIWGIESSYGEALQDPKRVKPVVRSLATLAYADPRRAKFGRTQLIATLKILQHGDISPKGLTGSWAGAMGHTQFIPTTYNGYAVDFDGDGRRDIWNSPVDAMASAANYLKKAGWNSGKTWGYEVLLPPELSGGRKGSLPISQWARAGVVRVGGKDFPRGDDKAVLVLPAGQGGPAFLMLRNHFVIKRYNQSTAYALAVGHLADRLIGAGPFVHAWPNGQRALKPGEVQEVQQRLSALGYYDGEIDGKAGPASREAVKAFQSRNGMEPNGHAGVEVLSALREG</sequence>
<evidence type="ECO:0000259" key="3">
    <source>
        <dbReference type="Pfam" id="PF13406"/>
    </source>
</evidence>
<dbReference type="OrthoDB" id="9808544at2"/>
<dbReference type="InterPro" id="IPR011970">
    <property type="entry name" value="MltB_2"/>
</dbReference>
<evidence type="ECO:0000313" key="5">
    <source>
        <dbReference type="Proteomes" id="UP000199647"/>
    </source>
</evidence>
<dbReference type="InterPro" id="IPR036365">
    <property type="entry name" value="PGBD-like_sf"/>
</dbReference>
<dbReference type="Gene3D" id="1.10.8.350">
    <property type="entry name" value="Bacterial muramidase"/>
    <property type="match status" value="1"/>
</dbReference>
<dbReference type="InterPro" id="IPR043426">
    <property type="entry name" value="MltB-like"/>
</dbReference>
<dbReference type="PANTHER" id="PTHR30163">
    <property type="entry name" value="MEMBRANE-BOUND LYTIC MUREIN TRANSGLYCOSYLASE B"/>
    <property type="match status" value="1"/>
</dbReference>
<dbReference type="GO" id="GO:0009253">
    <property type="term" value="P:peptidoglycan catabolic process"/>
    <property type="evidence" value="ECO:0007669"/>
    <property type="project" value="TreeGrafter"/>
</dbReference>
<dbReference type="Pfam" id="PF13406">
    <property type="entry name" value="SLT_2"/>
    <property type="match status" value="1"/>
</dbReference>
<dbReference type="SUPFAM" id="SSF53955">
    <property type="entry name" value="Lysozyme-like"/>
    <property type="match status" value="1"/>
</dbReference>
<evidence type="ECO:0000256" key="1">
    <source>
        <dbReference type="SAM" id="SignalP"/>
    </source>
</evidence>
<dbReference type="STRING" id="1855383.SAMN05216548_11849"/>
<dbReference type="InterPro" id="IPR031304">
    <property type="entry name" value="SLT_2"/>
</dbReference>
<feature type="signal peptide" evidence="1">
    <location>
        <begin position="1"/>
        <end position="25"/>
    </location>
</feature>
<evidence type="ECO:0000313" key="4">
    <source>
        <dbReference type="EMBL" id="SER42869.1"/>
    </source>
</evidence>
<dbReference type="PANTHER" id="PTHR30163:SF8">
    <property type="entry name" value="LYTIC MUREIN TRANSGLYCOSYLASE"/>
    <property type="match status" value="1"/>
</dbReference>
<gene>
    <name evidence="4" type="ORF">SAMN05216548_11849</name>
</gene>
<organism evidence="4 5">
    <name type="scientific">Faunimonas pinastri</name>
    <dbReference type="NCBI Taxonomy" id="1855383"/>
    <lineage>
        <taxon>Bacteria</taxon>
        <taxon>Pseudomonadati</taxon>
        <taxon>Pseudomonadota</taxon>
        <taxon>Alphaproteobacteria</taxon>
        <taxon>Hyphomicrobiales</taxon>
        <taxon>Afifellaceae</taxon>
        <taxon>Faunimonas</taxon>
    </lineage>
</organism>
<name>A0A1H9P4W4_9HYPH</name>
<dbReference type="RefSeq" id="WP_092499298.1">
    <property type="nucleotide sequence ID" value="NZ_FOFG01000018.1"/>
</dbReference>
<dbReference type="NCBIfam" id="TIGR02283">
    <property type="entry name" value="MltB_2"/>
    <property type="match status" value="1"/>
</dbReference>
<dbReference type="Gene3D" id="1.10.530.10">
    <property type="match status" value="1"/>
</dbReference>
<dbReference type="InterPro" id="IPR023346">
    <property type="entry name" value="Lysozyme-like_dom_sf"/>
</dbReference>
<dbReference type="InterPro" id="IPR036366">
    <property type="entry name" value="PGBDSf"/>
</dbReference>
<keyword evidence="5" id="KW-1185">Reference proteome</keyword>
<dbReference type="Pfam" id="PF01471">
    <property type="entry name" value="PG_binding_1"/>
    <property type="match status" value="1"/>
</dbReference>
<feature type="chain" id="PRO_5011778024" evidence="1">
    <location>
        <begin position="26"/>
        <end position="401"/>
    </location>
</feature>
<protein>
    <submittedName>
        <fullName evidence="4">Membrane-bound lytic murein transglycosylase B</fullName>
    </submittedName>
</protein>
<dbReference type="GO" id="GO:0008933">
    <property type="term" value="F:peptidoglycan lytic transglycosylase activity"/>
    <property type="evidence" value="ECO:0007669"/>
    <property type="project" value="TreeGrafter"/>
</dbReference>
<reference evidence="4 5" key="1">
    <citation type="submission" date="2016-10" db="EMBL/GenBank/DDBJ databases">
        <authorList>
            <person name="de Groot N.N."/>
        </authorList>
    </citation>
    <scope>NUCLEOTIDE SEQUENCE [LARGE SCALE GENOMIC DNA]</scope>
    <source>
        <strain evidence="4 5">A52C2</strain>
    </source>
</reference>
<feature type="domain" description="Transglycosylase SLT" evidence="3">
    <location>
        <begin position="29"/>
        <end position="322"/>
    </location>
</feature>
<dbReference type="CDD" id="cd13399">
    <property type="entry name" value="Slt35-like"/>
    <property type="match status" value="1"/>
</dbReference>
<dbReference type="AlphaFoldDB" id="A0A1H9P4W4"/>
<dbReference type="FunFam" id="1.10.8.350:FF:000001">
    <property type="entry name" value="Lytic murein transglycosylase B"/>
    <property type="match status" value="1"/>
</dbReference>
<dbReference type="EMBL" id="FOFG01000018">
    <property type="protein sequence ID" value="SER42869.1"/>
    <property type="molecule type" value="Genomic_DNA"/>
</dbReference>
<dbReference type="Proteomes" id="UP000199647">
    <property type="component" value="Unassembled WGS sequence"/>
</dbReference>
<accession>A0A1H9P4W4</accession>
<dbReference type="InterPro" id="IPR002477">
    <property type="entry name" value="Peptidoglycan-bd-like"/>
</dbReference>
<dbReference type="SUPFAM" id="SSF47090">
    <property type="entry name" value="PGBD-like"/>
    <property type="match status" value="1"/>
</dbReference>
<keyword evidence="1" id="KW-0732">Signal</keyword>